<dbReference type="EMBL" id="JAWDGP010002230">
    <property type="protein sequence ID" value="KAK3784525.1"/>
    <property type="molecule type" value="Genomic_DNA"/>
</dbReference>
<reference evidence="2" key="1">
    <citation type="journal article" date="2023" name="G3 (Bethesda)">
        <title>A reference genome for the long-term kleptoplast-retaining sea slug Elysia crispata morphotype clarki.</title>
        <authorList>
            <person name="Eastman K.E."/>
            <person name="Pendleton A.L."/>
            <person name="Shaikh M.A."/>
            <person name="Suttiyut T."/>
            <person name="Ogas R."/>
            <person name="Tomko P."/>
            <person name="Gavelis G."/>
            <person name="Widhalm J.R."/>
            <person name="Wisecaver J.H."/>
        </authorList>
    </citation>
    <scope>NUCLEOTIDE SEQUENCE</scope>
    <source>
        <strain evidence="2">ECLA1</strain>
    </source>
</reference>
<organism evidence="2 3">
    <name type="scientific">Elysia crispata</name>
    <name type="common">lettuce slug</name>
    <dbReference type="NCBI Taxonomy" id="231223"/>
    <lineage>
        <taxon>Eukaryota</taxon>
        <taxon>Metazoa</taxon>
        <taxon>Spiralia</taxon>
        <taxon>Lophotrochozoa</taxon>
        <taxon>Mollusca</taxon>
        <taxon>Gastropoda</taxon>
        <taxon>Heterobranchia</taxon>
        <taxon>Euthyneura</taxon>
        <taxon>Panpulmonata</taxon>
        <taxon>Sacoglossa</taxon>
        <taxon>Placobranchoidea</taxon>
        <taxon>Plakobranchidae</taxon>
        <taxon>Elysia</taxon>
    </lineage>
</organism>
<feature type="compositionally biased region" description="Basic and acidic residues" evidence="1">
    <location>
        <begin position="1"/>
        <end position="41"/>
    </location>
</feature>
<evidence type="ECO:0000313" key="3">
    <source>
        <dbReference type="Proteomes" id="UP001283361"/>
    </source>
</evidence>
<keyword evidence="3" id="KW-1185">Reference proteome</keyword>
<comment type="caution">
    <text evidence="2">The sequence shown here is derived from an EMBL/GenBank/DDBJ whole genome shotgun (WGS) entry which is preliminary data.</text>
</comment>
<feature type="compositionally biased region" description="Basic and acidic residues" evidence="1">
    <location>
        <begin position="50"/>
        <end position="61"/>
    </location>
</feature>
<evidence type="ECO:0000313" key="2">
    <source>
        <dbReference type="EMBL" id="KAK3784525.1"/>
    </source>
</evidence>
<proteinExistence type="predicted"/>
<accession>A0AAE1ABL5</accession>
<name>A0AAE1ABL5_9GAST</name>
<gene>
    <name evidence="2" type="ORF">RRG08_020630</name>
</gene>
<protein>
    <submittedName>
        <fullName evidence="2">Uncharacterized protein</fullName>
    </submittedName>
</protein>
<feature type="region of interest" description="Disordered" evidence="1">
    <location>
        <begin position="1"/>
        <end position="64"/>
    </location>
</feature>
<dbReference type="AlphaFoldDB" id="A0AAE1ABL5"/>
<sequence>MEVHRPYRREHDGEIRTMAEGPYWRDPHHEGGNLTTKREGPSPRGMNPDHGGETRSTRNLDQDCGEESWCRIAVATDDNKSFFTGPHS</sequence>
<evidence type="ECO:0000256" key="1">
    <source>
        <dbReference type="SAM" id="MobiDB-lite"/>
    </source>
</evidence>
<dbReference type="Proteomes" id="UP001283361">
    <property type="component" value="Unassembled WGS sequence"/>
</dbReference>